<organism evidence="1 2">
    <name type="scientific">Capnocytophaga cynodegmi</name>
    <dbReference type="NCBI Taxonomy" id="28189"/>
    <lineage>
        <taxon>Bacteria</taxon>
        <taxon>Pseudomonadati</taxon>
        <taxon>Bacteroidota</taxon>
        <taxon>Flavobacteriia</taxon>
        <taxon>Flavobacteriales</taxon>
        <taxon>Flavobacteriaceae</taxon>
        <taxon>Capnocytophaga</taxon>
    </lineage>
</organism>
<protein>
    <recommendedName>
        <fullName evidence="3">L,D-transpeptidase catalytic domain protein</fullName>
    </recommendedName>
</protein>
<dbReference type="RefSeq" id="WP_041993308.1">
    <property type="nucleotide sequence ID" value="NZ_CDOD01000034.1"/>
</dbReference>
<dbReference type="AlphaFoldDB" id="A0A0B7HII9"/>
<proteinExistence type="predicted"/>
<evidence type="ECO:0000313" key="1">
    <source>
        <dbReference type="EMBL" id="CEN37682.1"/>
    </source>
</evidence>
<dbReference type="PANTHER" id="PTHR38477:SF1">
    <property type="entry name" value="MUREIN L,D-TRANSPEPTIDASE CATALYTIC DOMAIN FAMILY PROTEIN"/>
    <property type="match status" value="1"/>
</dbReference>
<keyword evidence="2" id="KW-1185">Reference proteome</keyword>
<dbReference type="EMBL" id="CDOD01000034">
    <property type="protein sequence ID" value="CEN37682.1"/>
    <property type="molecule type" value="Genomic_DNA"/>
</dbReference>
<gene>
    <name evidence="1" type="ORF">CCYN2B_40179</name>
</gene>
<name>A0A0B7HII9_9FLAO</name>
<dbReference type="Pfam" id="PF13645">
    <property type="entry name" value="YkuD_2"/>
    <property type="match status" value="1"/>
</dbReference>
<reference evidence="2" key="1">
    <citation type="submission" date="2015-01" db="EMBL/GenBank/DDBJ databases">
        <authorList>
            <person name="MANFREDI Pablo"/>
        </authorList>
    </citation>
    <scope>NUCLEOTIDE SEQUENCE [LARGE SCALE GENOMIC DNA]</scope>
    <source>
        <strain evidence="2">Ccyn2B</strain>
    </source>
</reference>
<dbReference type="STRING" id="28189.CCYN74_40124"/>
<dbReference type="eggNOG" id="COG1376">
    <property type="taxonomic scope" value="Bacteria"/>
</dbReference>
<sequence length="255" mass="29491">MNKIFRVICLFILSISTHLTKAENIVFESISDSINSKEYVTLALKKMETNIKDVYDEIGAEEYDLNFEAFRYAYIGYQSLRKQQRLNDKEIFSIIDFSKDCNTKRFYTIDLENKQIIYNTYVAHGKKSGEKNPTSFSNIKESNKSSIGFYITGKTYMGSRGFSLQLHGDEKGYNSNMAERGVVIHTADYASEDYIKKNGRMGRSLGCPVLPKDIYKQVIETIKEKTMIFAYYNNPKYLSSSKYLNVLKLIEYSML</sequence>
<accession>A0A0B7HII9</accession>
<dbReference type="Proteomes" id="UP000038055">
    <property type="component" value="Unassembled WGS sequence"/>
</dbReference>
<evidence type="ECO:0000313" key="2">
    <source>
        <dbReference type="Proteomes" id="UP000038055"/>
    </source>
</evidence>
<evidence type="ECO:0008006" key="3">
    <source>
        <dbReference type="Google" id="ProtNLM"/>
    </source>
</evidence>
<dbReference type="InterPro" id="IPR032676">
    <property type="entry name" value="YkuD_2"/>
</dbReference>
<dbReference type="PANTHER" id="PTHR38477">
    <property type="entry name" value="HYPOTHETICAL EXPORTED PROTEIN"/>
    <property type="match status" value="1"/>
</dbReference>